<evidence type="ECO:0000256" key="6">
    <source>
        <dbReference type="SAM" id="MobiDB-lite"/>
    </source>
</evidence>
<accession>A0A6P1ZNW9</accession>
<keyword evidence="4 7" id="KW-1133">Transmembrane helix</keyword>
<feature type="transmembrane region" description="Helical" evidence="7">
    <location>
        <begin position="115"/>
        <end position="136"/>
    </location>
</feature>
<dbReference type="PANTHER" id="PTHR30482">
    <property type="entry name" value="HIGH-AFFINITY BRANCHED-CHAIN AMINO ACID TRANSPORT SYSTEM PERMEASE"/>
    <property type="match status" value="1"/>
</dbReference>
<evidence type="ECO:0000256" key="1">
    <source>
        <dbReference type="ARBA" id="ARBA00004651"/>
    </source>
</evidence>
<keyword evidence="11" id="KW-1185">Reference proteome</keyword>
<sequence>MENVMDKVRKDPLFWIFLVFLCYPFLPYLGNFVSLGTELLLWFIFTLSFNLCLGQTGLPSFGHGAFYGLGSYAAAISFLRFYGEDSFFLPLITAIAIGALFGAMLGWMIREKRGVYFAMLTVVFTQVVFGICWRWDAVTGGEAGLSGIDRVSILGLNMKDPHTYYYFCFVVFLLCAILIRTLAKSCFGMSLQAVRQNYIRAQYLGYNTGKYKFAVFTISSAFAGLAGGMYCMLTQSAFADILDWSKSGDVVMATLLGGGTVSFYGPIVGSIIFILFKELLSALWDHWALIYGLLFVVVLSLFPTGLMGIIINRSRGKKSKKGLLPTPAKQGGGAEEQVEQTN</sequence>
<organism evidence="9 10">
    <name type="scientific">Oceanidesulfovibrio marinus</name>
    <dbReference type="NCBI Taxonomy" id="370038"/>
    <lineage>
        <taxon>Bacteria</taxon>
        <taxon>Pseudomonadati</taxon>
        <taxon>Thermodesulfobacteriota</taxon>
        <taxon>Desulfovibrionia</taxon>
        <taxon>Desulfovibrionales</taxon>
        <taxon>Desulfovibrionaceae</taxon>
        <taxon>Oceanidesulfovibrio</taxon>
    </lineage>
</organism>
<dbReference type="Proteomes" id="UP000503251">
    <property type="component" value="Chromosome"/>
</dbReference>
<evidence type="ECO:0000313" key="10">
    <source>
        <dbReference type="Proteomes" id="UP000434052"/>
    </source>
</evidence>
<dbReference type="InterPro" id="IPR043428">
    <property type="entry name" value="LivM-like"/>
</dbReference>
<evidence type="ECO:0000256" key="5">
    <source>
        <dbReference type="ARBA" id="ARBA00023136"/>
    </source>
</evidence>
<keyword evidence="3 7" id="KW-0812">Transmembrane</keyword>
<feature type="transmembrane region" description="Helical" evidence="7">
    <location>
        <begin position="250"/>
        <end position="276"/>
    </location>
</feature>
<dbReference type="AlphaFoldDB" id="A0A6P1ZNW9"/>
<dbReference type="OrthoDB" id="9780757at2"/>
<feature type="transmembrane region" description="Helical" evidence="7">
    <location>
        <begin position="288"/>
        <end position="311"/>
    </location>
</feature>
<proteinExistence type="predicted"/>
<keyword evidence="2" id="KW-1003">Cell membrane</keyword>
<dbReference type="Pfam" id="PF02653">
    <property type="entry name" value="BPD_transp_2"/>
    <property type="match status" value="1"/>
</dbReference>
<dbReference type="CDD" id="cd06581">
    <property type="entry name" value="TM_PBP1_LivM_like"/>
    <property type="match status" value="1"/>
</dbReference>
<keyword evidence="5 7" id="KW-0472">Membrane</keyword>
<dbReference type="GO" id="GO:0005886">
    <property type="term" value="C:plasma membrane"/>
    <property type="evidence" value="ECO:0007669"/>
    <property type="project" value="UniProtKB-SubCell"/>
</dbReference>
<comment type="subcellular location">
    <subcellularLocation>
        <location evidence="1">Cell membrane</location>
        <topology evidence="1">Multi-pass membrane protein</topology>
    </subcellularLocation>
</comment>
<feature type="transmembrane region" description="Helical" evidence="7">
    <location>
        <begin position="39"/>
        <end position="58"/>
    </location>
</feature>
<protein>
    <submittedName>
        <fullName evidence="9">Branched-chain amino acid ABC transporter permease</fullName>
    </submittedName>
</protein>
<evidence type="ECO:0000313" key="11">
    <source>
        <dbReference type="Proteomes" id="UP000503251"/>
    </source>
</evidence>
<feature type="transmembrane region" description="Helical" evidence="7">
    <location>
        <begin position="164"/>
        <end position="183"/>
    </location>
</feature>
<dbReference type="GO" id="GO:0015658">
    <property type="term" value="F:branched-chain amino acid transmembrane transporter activity"/>
    <property type="evidence" value="ECO:0007669"/>
    <property type="project" value="InterPro"/>
</dbReference>
<dbReference type="InterPro" id="IPR001851">
    <property type="entry name" value="ABC_transp_permease"/>
</dbReference>
<dbReference type="PANTHER" id="PTHR30482:SF17">
    <property type="entry name" value="ABC TRANSPORTER ATP-BINDING PROTEIN"/>
    <property type="match status" value="1"/>
</dbReference>
<feature type="transmembrane region" description="Helical" evidence="7">
    <location>
        <begin position="12"/>
        <end position="33"/>
    </location>
</feature>
<feature type="region of interest" description="Disordered" evidence="6">
    <location>
        <begin position="318"/>
        <end position="342"/>
    </location>
</feature>
<reference evidence="8 11" key="2">
    <citation type="submission" date="2019-04" db="EMBL/GenBank/DDBJ databases">
        <title>Isolation and culture of sulfate reducing bacteria from the cold seep of the South China Sea.</title>
        <authorList>
            <person name="Sun C."/>
            <person name="Liu R."/>
        </authorList>
    </citation>
    <scope>NUCLEOTIDE SEQUENCE [LARGE SCALE GENOMIC DNA]</scope>
    <source>
        <strain evidence="8 11">CS1</strain>
    </source>
</reference>
<reference evidence="9 10" key="1">
    <citation type="submission" date="2018-06" db="EMBL/GenBank/DDBJ databases">
        <title>Complete genome of Desulfovibrio marinus P48SEP.</title>
        <authorList>
            <person name="Crispim J.S."/>
            <person name="Vidigal P.M.P."/>
            <person name="Silva L.C.F."/>
            <person name="Araujo L.C."/>
            <person name="Laguardia C.N."/>
            <person name="Dias R.S."/>
            <person name="Sousa M.P."/>
            <person name="Paula S.O."/>
            <person name="Silva C."/>
        </authorList>
    </citation>
    <scope>NUCLEOTIDE SEQUENCE [LARGE SCALE GENOMIC DNA]</scope>
    <source>
        <strain evidence="9 10">P48SEP</strain>
    </source>
</reference>
<gene>
    <name evidence="9" type="ORF">DQK91_05270</name>
    <name evidence="8" type="ORF">E8L03_13165</name>
</gene>
<evidence type="ECO:0000256" key="2">
    <source>
        <dbReference type="ARBA" id="ARBA00022475"/>
    </source>
</evidence>
<dbReference type="EMBL" id="QMIF01000002">
    <property type="protein sequence ID" value="TVM36055.1"/>
    <property type="molecule type" value="Genomic_DNA"/>
</dbReference>
<evidence type="ECO:0000313" key="9">
    <source>
        <dbReference type="EMBL" id="TVM36055.1"/>
    </source>
</evidence>
<feature type="transmembrane region" description="Helical" evidence="7">
    <location>
        <begin position="88"/>
        <end position="108"/>
    </location>
</feature>
<dbReference type="EMBL" id="CP039543">
    <property type="protein sequence ID" value="QJT09827.1"/>
    <property type="molecule type" value="Genomic_DNA"/>
</dbReference>
<evidence type="ECO:0000256" key="4">
    <source>
        <dbReference type="ARBA" id="ARBA00022989"/>
    </source>
</evidence>
<dbReference type="Proteomes" id="UP000434052">
    <property type="component" value="Unassembled WGS sequence"/>
</dbReference>
<evidence type="ECO:0000256" key="3">
    <source>
        <dbReference type="ARBA" id="ARBA00022692"/>
    </source>
</evidence>
<feature type="transmembrane region" description="Helical" evidence="7">
    <location>
        <begin position="65"/>
        <end position="82"/>
    </location>
</feature>
<evidence type="ECO:0000256" key="7">
    <source>
        <dbReference type="SAM" id="Phobius"/>
    </source>
</evidence>
<evidence type="ECO:0000313" key="8">
    <source>
        <dbReference type="EMBL" id="QJT09827.1"/>
    </source>
</evidence>
<name>A0A6P1ZNW9_9BACT</name>